<dbReference type="RefSeq" id="WP_094764874.1">
    <property type="nucleotide sequence ID" value="NZ_FUKQ01000035.1"/>
</dbReference>
<dbReference type="STRING" id="1255658.FM114_09275"/>
<proteinExistence type="predicted"/>
<dbReference type="AlphaFoldDB" id="A0A1R4JSP8"/>
<sequence>MSETELWRRMAEHLPDGRLELWADSIVLSELGGCTVTEAIAAGLPFARIWRAVWEMLELPERYR</sequence>
<name>A0A1R4JSP8_9ACTN</name>
<evidence type="ECO:0000313" key="1">
    <source>
        <dbReference type="EMBL" id="SJN34992.1"/>
    </source>
</evidence>
<dbReference type="Proteomes" id="UP000188342">
    <property type="component" value="Unassembled WGS sequence"/>
</dbReference>
<dbReference type="OrthoDB" id="3215033at2"/>
<protein>
    <recommendedName>
        <fullName evidence="3">DUF3046 domain-containing protein</fullName>
    </recommendedName>
</protein>
<dbReference type="InterPro" id="IPR021408">
    <property type="entry name" value="DUF3046"/>
</dbReference>
<reference evidence="1 2" key="1">
    <citation type="submission" date="2017-02" db="EMBL/GenBank/DDBJ databases">
        <authorList>
            <person name="Peterson S.W."/>
        </authorList>
    </citation>
    <scope>NUCLEOTIDE SEQUENCE [LARGE SCALE GENOMIC DNA]</scope>
    <source>
        <strain evidence="1 2">LSP_Lj1</strain>
    </source>
</reference>
<dbReference type="Pfam" id="PF11248">
    <property type="entry name" value="DUF3046"/>
    <property type="match status" value="1"/>
</dbReference>
<accession>A0A1R4JSP8</accession>
<dbReference type="EMBL" id="FUKQ01000035">
    <property type="protein sequence ID" value="SJN34992.1"/>
    <property type="molecule type" value="Genomic_DNA"/>
</dbReference>
<evidence type="ECO:0008006" key="3">
    <source>
        <dbReference type="Google" id="ProtNLM"/>
    </source>
</evidence>
<evidence type="ECO:0000313" key="2">
    <source>
        <dbReference type="Proteomes" id="UP000188342"/>
    </source>
</evidence>
<organism evidence="1 2">
    <name type="scientific">Luteococcus japonicus LSP_Lj1</name>
    <dbReference type="NCBI Taxonomy" id="1255658"/>
    <lineage>
        <taxon>Bacteria</taxon>
        <taxon>Bacillati</taxon>
        <taxon>Actinomycetota</taxon>
        <taxon>Actinomycetes</taxon>
        <taxon>Propionibacteriales</taxon>
        <taxon>Propionibacteriaceae</taxon>
        <taxon>Luteococcus</taxon>
    </lineage>
</organism>
<gene>
    <name evidence="1" type="ORF">FM114_09275</name>
</gene>
<keyword evidence="2" id="KW-1185">Reference proteome</keyword>